<dbReference type="InterPro" id="IPR014061">
    <property type="entry name" value="BrxL-like"/>
</dbReference>
<sequence>MLANIPLATDGNPRFENLFLNLPDFLRETAFIDRIHGIVPGWQLPRIEEGSISKQIGFKADFFGDIIHTLRHTAGYEDYIKAHGKIIGTHDVRDRNAIIRLATGYLKLLFPDLKVSQDDLVNYCLRPAASLRQLVRDQLTIMDPEYKPSFIDVAAI</sequence>
<evidence type="ECO:0000313" key="1">
    <source>
        <dbReference type="EMBL" id="GLV54351.1"/>
    </source>
</evidence>
<dbReference type="Pfam" id="PF13337">
    <property type="entry name" value="BrxL_ATPase"/>
    <property type="match status" value="1"/>
</dbReference>
<proteinExistence type="predicted"/>
<dbReference type="EMBL" id="BSRI01000001">
    <property type="protein sequence ID" value="GLV54351.1"/>
    <property type="molecule type" value="Genomic_DNA"/>
</dbReference>
<accession>A0ABQ6FM63</accession>
<gene>
    <name evidence="1" type="ORF">KDH_11990</name>
</gene>
<protein>
    <recommendedName>
        <fullName evidence="3">Fido domain-containing protein</fullName>
    </recommendedName>
</protein>
<comment type="caution">
    <text evidence="1">The sequence shown here is derived from an EMBL/GenBank/DDBJ whole genome shotgun (WGS) entry which is preliminary data.</text>
</comment>
<evidence type="ECO:0008006" key="3">
    <source>
        <dbReference type="Google" id="ProtNLM"/>
    </source>
</evidence>
<keyword evidence="2" id="KW-1185">Reference proteome</keyword>
<dbReference type="Proteomes" id="UP001344906">
    <property type="component" value="Unassembled WGS sequence"/>
</dbReference>
<reference evidence="1 2" key="1">
    <citation type="submission" date="2023-02" db="EMBL/GenBank/DDBJ databases">
        <title>Dictyobacter halimunensis sp. nov., a new member of the class Ktedonobacteria from forest soil in a geothermal area.</title>
        <authorList>
            <person name="Rachmania M.K."/>
            <person name="Ningsih F."/>
            <person name="Sakai Y."/>
            <person name="Yabe S."/>
            <person name="Yokota A."/>
            <person name="Sjamsuridzal W."/>
        </authorList>
    </citation>
    <scope>NUCLEOTIDE SEQUENCE [LARGE SCALE GENOMIC DNA]</scope>
    <source>
        <strain evidence="1 2">S3.2.2.5</strain>
    </source>
</reference>
<organism evidence="1 2">
    <name type="scientific">Dictyobacter halimunensis</name>
    <dbReference type="NCBI Taxonomy" id="3026934"/>
    <lineage>
        <taxon>Bacteria</taxon>
        <taxon>Bacillati</taxon>
        <taxon>Chloroflexota</taxon>
        <taxon>Ktedonobacteria</taxon>
        <taxon>Ktedonobacterales</taxon>
        <taxon>Dictyobacteraceae</taxon>
        <taxon>Dictyobacter</taxon>
    </lineage>
</organism>
<evidence type="ECO:0000313" key="2">
    <source>
        <dbReference type="Proteomes" id="UP001344906"/>
    </source>
</evidence>
<name>A0ABQ6FM63_9CHLR</name>